<proteinExistence type="predicted"/>
<reference evidence="2" key="1">
    <citation type="submission" date="2017-12" db="EMBL/GenBank/DDBJ databases">
        <authorList>
            <person name="Martens C."/>
            <person name="Dahlstrom E."/>
            <person name="Barbian K."/>
            <person name="Sykora L."/>
            <person name="Ricklefs S."/>
            <person name="Bruno D."/>
            <person name="Anzick I."/>
            <person name="Myles I."/>
            <person name="Datta S.K."/>
        </authorList>
    </citation>
    <scope>NUCLEOTIDE SEQUENCE</scope>
    <source>
        <strain evidence="2">AD2</strain>
    </source>
</reference>
<name>A0A4Y1MU17_9PROT</name>
<gene>
    <name evidence="2" type="ORF">RADP37_00055</name>
</gene>
<feature type="compositionally biased region" description="Basic residues" evidence="1">
    <location>
        <begin position="177"/>
        <end position="186"/>
    </location>
</feature>
<organism evidence="2">
    <name type="scientific">Roseomonas mucosa</name>
    <dbReference type="NCBI Taxonomy" id="207340"/>
    <lineage>
        <taxon>Bacteria</taxon>
        <taxon>Pseudomonadati</taxon>
        <taxon>Pseudomonadota</taxon>
        <taxon>Alphaproteobacteria</taxon>
        <taxon>Acetobacterales</taxon>
        <taxon>Roseomonadaceae</taxon>
        <taxon>Roseomonas</taxon>
    </lineage>
</organism>
<accession>A0A4Y1MU17</accession>
<evidence type="ECO:0000256" key="1">
    <source>
        <dbReference type="SAM" id="MobiDB-lite"/>
    </source>
</evidence>
<evidence type="ECO:0000313" key="2">
    <source>
        <dbReference type="EMBL" id="AWV21210.1"/>
    </source>
</evidence>
<feature type="region of interest" description="Disordered" evidence="1">
    <location>
        <begin position="164"/>
        <end position="186"/>
    </location>
</feature>
<feature type="compositionally biased region" description="Low complexity" evidence="1">
    <location>
        <begin position="164"/>
        <end position="176"/>
    </location>
</feature>
<protein>
    <submittedName>
        <fullName evidence="2">Uncharacterized protein</fullName>
    </submittedName>
</protein>
<sequence>MSHPDEGDREHEARTLEQLAEDWITLWQTEIAGWMTDPELARMLAAWMSQGAAGWGGAPPGAPGGLSGGLPGGLPGGSPNGPMGMPGAGWPAGGWPTGWPAGPTPHEFGPFAAFFRTPPGATPPAPPPSAGGVAGAAGTGDASAALVEILLRRVAELERRLAGLGPDAAGGVAPAARPRRVRVKRR</sequence>
<dbReference type="AlphaFoldDB" id="A0A4Y1MU17"/>
<dbReference type="EMBL" id="CP025189">
    <property type="protein sequence ID" value="AWV21210.1"/>
    <property type="molecule type" value="Genomic_DNA"/>
</dbReference>